<dbReference type="EMBL" id="JARQZJ010000002">
    <property type="protein sequence ID" value="KAK9870071.1"/>
    <property type="molecule type" value="Genomic_DNA"/>
</dbReference>
<sequence length="129" mass="14517">MSLYNETQWDAIKNILEDLTCQLPVKSFSQSTVTVSTPASIRDTSDPGNKESSSGIRFLLKQPRYRGQKTMSIISSPEKFQCPKEERQLELEGQMVLAAAPSITNFKFEILNLSVSMYSTVLLIVISFF</sequence>
<reference evidence="2 3" key="1">
    <citation type="submission" date="2023-03" db="EMBL/GenBank/DDBJ databases">
        <title>Genome insight into feeding habits of ladybird beetles.</title>
        <authorList>
            <person name="Li H.-S."/>
            <person name="Huang Y.-H."/>
            <person name="Pang H."/>
        </authorList>
    </citation>
    <scope>NUCLEOTIDE SEQUENCE [LARGE SCALE GENOMIC DNA]</scope>
    <source>
        <strain evidence="2">SYSU_2023b</strain>
        <tissue evidence="2">Whole body</tissue>
    </source>
</reference>
<evidence type="ECO:0000256" key="1">
    <source>
        <dbReference type="SAM" id="MobiDB-lite"/>
    </source>
</evidence>
<proteinExistence type="predicted"/>
<keyword evidence="3" id="KW-1185">Reference proteome</keyword>
<evidence type="ECO:0000313" key="3">
    <source>
        <dbReference type="Proteomes" id="UP001431783"/>
    </source>
</evidence>
<feature type="region of interest" description="Disordered" evidence="1">
    <location>
        <begin position="35"/>
        <end position="54"/>
    </location>
</feature>
<name>A0AAW1THY8_9CUCU</name>
<comment type="caution">
    <text evidence="2">The sequence shown here is derived from an EMBL/GenBank/DDBJ whole genome shotgun (WGS) entry which is preliminary data.</text>
</comment>
<protein>
    <submittedName>
        <fullName evidence="2">Uncharacterized protein</fullName>
    </submittedName>
</protein>
<dbReference type="AlphaFoldDB" id="A0AAW1THY8"/>
<gene>
    <name evidence="2" type="ORF">WA026_006166</name>
</gene>
<evidence type="ECO:0000313" key="2">
    <source>
        <dbReference type="EMBL" id="KAK9870071.1"/>
    </source>
</evidence>
<organism evidence="2 3">
    <name type="scientific">Henosepilachna vigintioctopunctata</name>
    <dbReference type="NCBI Taxonomy" id="420089"/>
    <lineage>
        <taxon>Eukaryota</taxon>
        <taxon>Metazoa</taxon>
        <taxon>Ecdysozoa</taxon>
        <taxon>Arthropoda</taxon>
        <taxon>Hexapoda</taxon>
        <taxon>Insecta</taxon>
        <taxon>Pterygota</taxon>
        <taxon>Neoptera</taxon>
        <taxon>Endopterygota</taxon>
        <taxon>Coleoptera</taxon>
        <taxon>Polyphaga</taxon>
        <taxon>Cucujiformia</taxon>
        <taxon>Coccinelloidea</taxon>
        <taxon>Coccinellidae</taxon>
        <taxon>Epilachninae</taxon>
        <taxon>Epilachnini</taxon>
        <taxon>Henosepilachna</taxon>
    </lineage>
</organism>
<accession>A0AAW1THY8</accession>
<dbReference type="Proteomes" id="UP001431783">
    <property type="component" value="Unassembled WGS sequence"/>
</dbReference>